<gene>
    <name evidence="3" type="ORF">PHPALM_8146</name>
</gene>
<feature type="non-terminal residue" evidence="3">
    <location>
        <position position="321"/>
    </location>
</feature>
<protein>
    <submittedName>
        <fullName evidence="3">Uncharacterized protein</fullName>
    </submittedName>
</protein>
<sequence length="321" mass="35794">MSHPAGVTDGVPFSRDGSSTQLISLGEDDSKLEETASGLNESYLSKPVGPFGGIQGDLDDGVLSKDQPLQLQLEMLRGKLSRRNQVLEIIRRAYYRDVLIIKEELRQSGGKLGPMESMTLQRGEIPKLQRTQSRHVSTESGTIDGGLSSVPSVDLREVLPLFAPSETVLQVHPCESCGGHLELVHGESKELKAARQEMARAAKGEQQMRTMVHRMRSEAKQMEEVNEALQQRVKALMKENAYTLEQLQAARKMEREQKVIIAGMRSKLQLTQATQDEIDRLTSECKDVKQQLIRSNHDRDIFSASNNHLKEGLAEITNILV</sequence>
<dbReference type="EMBL" id="NCKW01004366">
    <property type="protein sequence ID" value="POM74832.1"/>
    <property type="molecule type" value="Genomic_DNA"/>
</dbReference>
<dbReference type="OrthoDB" id="72944at2759"/>
<organism evidence="3 4">
    <name type="scientific">Phytophthora palmivora</name>
    <dbReference type="NCBI Taxonomy" id="4796"/>
    <lineage>
        <taxon>Eukaryota</taxon>
        <taxon>Sar</taxon>
        <taxon>Stramenopiles</taxon>
        <taxon>Oomycota</taxon>
        <taxon>Peronosporomycetes</taxon>
        <taxon>Peronosporales</taxon>
        <taxon>Peronosporaceae</taxon>
        <taxon>Phytophthora</taxon>
    </lineage>
</organism>
<feature type="region of interest" description="Disordered" evidence="2">
    <location>
        <begin position="127"/>
        <end position="147"/>
    </location>
</feature>
<dbReference type="Proteomes" id="UP000237271">
    <property type="component" value="Unassembled WGS sequence"/>
</dbReference>
<name>A0A2P4YAJ8_9STRA</name>
<dbReference type="AlphaFoldDB" id="A0A2P4YAJ8"/>
<evidence type="ECO:0000313" key="4">
    <source>
        <dbReference type="Proteomes" id="UP000237271"/>
    </source>
</evidence>
<reference evidence="3 4" key="1">
    <citation type="journal article" date="2017" name="Genome Biol. Evol.">
        <title>Phytophthora megakarya and P. palmivora, closely related causal agents of cacao black pod rot, underwent increases in genome sizes and gene numbers by different mechanisms.</title>
        <authorList>
            <person name="Ali S.S."/>
            <person name="Shao J."/>
            <person name="Lary D.J."/>
            <person name="Kronmiller B."/>
            <person name="Shen D."/>
            <person name="Strem M.D."/>
            <person name="Amoako-Attah I."/>
            <person name="Akrofi A.Y."/>
            <person name="Begoude B.A."/>
            <person name="Ten Hoopen G.M."/>
            <person name="Coulibaly K."/>
            <person name="Kebe B.I."/>
            <person name="Melnick R.L."/>
            <person name="Guiltinan M.J."/>
            <person name="Tyler B.M."/>
            <person name="Meinhardt L.W."/>
            <person name="Bailey B.A."/>
        </authorList>
    </citation>
    <scope>NUCLEOTIDE SEQUENCE [LARGE SCALE GENOMIC DNA]</scope>
    <source>
        <strain evidence="4">sbr112.9</strain>
    </source>
</reference>
<evidence type="ECO:0000313" key="3">
    <source>
        <dbReference type="EMBL" id="POM74832.1"/>
    </source>
</evidence>
<feature type="coiled-coil region" evidence="1">
    <location>
        <begin position="212"/>
        <end position="246"/>
    </location>
</feature>
<feature type="region of interest" description="Disordered" evidence="2">
    <location>
        <begin position="1"/>
        <end position="20"/>
    </location>
</feature>
<evidence type="ECO:0000256" key="2">
    <source>
        <dbReference type="SAM" id="MobiDB-lite"/>
    </source>
</evidence>
<evidence type="ECO:0000256" key="1">
    <source>
        <dbReference type="SAM" id="Coils"/>
    </source>
</evidence>
<feature type="compositionally biased region" description="Polar residues" evidence="2">
    <location>
        <begin position="129"/>
        <end position="141"/>
    </location>
</feature>
<keyword evidence="4" id="KW-1185">Reference proteome</keyword>
<proteinExistence type="predicted"/>
<keyword evidence="1" id="KW-0175">Coiled coil</keyword>
<accession>A0A2P4YAJ8</accession>
<comment type="caution">
    <text evidence="3">The sequence shown here is derived from an EMBL/GenBank/DDBJ whole genome shotgun (WGS) entry which is preliminary data.</text>
</comment>